<feature type="transmembrane region" description="Helical" evidence="1">
    <location>
        <begin position="41"/>
        <end position="60"/>
    </location>
</feature>
<dbReference type="Proteomes" id="UP000701702">
    <property type="component" value="Unassembled WGS sequence"/>
</dbReference>
<evidence type="ECO:0000256" key="1">
    <source>
        <dbReference type="SAM" id="Phobius"/>
    </source>
</evidence>
<keyword evidence="3" id="KW-1185">Reference proteome</keyword>
<evidence type="ECO:0000313" key="2">
    <source>
        <dbReference type="EMBL" id="CAG9169739.1"/>
    </source>
</evidence>
<comment type="caution">
    <text evidence="2">The sequence shown here is derived from an EMBL/GenBank/DDBJ whole genome shotgun (WGS) entry which is preliminary data.</text>
</comment>
<protein>
    <submittedName>
        <fullName evidence="2">Uncharacterized protein</fullName>
    </submittedName>
</protein>
<proteinExistence type="predicted"/>
<keyword evidence="1" id="KW-0812">Transmembrane</keyword>
<reference evidence="2 3" key="1">
    <citation type="submission" date="2021-08" db="EMBL/GenBank/DDBJ databases">
        <authorList>
            <person name="Peeters C."/>
        </authorList>
    </citation>
    <scope>NUCLEOTIDE SEQUENCE [LARGE SCALE GENOMIC DNA]</scope>
    <source>
        <strain evidence="2 3">LMG 23994</strain>
    </source>
</reference>
<organism evidence="2 3">
    <name type="scientific">Cupriavidus pinatubonensis</name>
    <dbReference type="NCBI Taxonomy" id="248026"/>
    <lineage>
        <taxon>Bacteria</taxon>
        <taxon>Pseudomonadati</taxon>
        <taxon>Pseudomonadota</taxon>
        <taxon>Betaproteobacteria</taxon>
        <taxon>Burkholderiales</taxon>
        <taxon>Burkholderiaceae</taxon>
        <taxon>Cupriavidus</taxon>
    </lineage>
</organism>
<keyword evidence="1" id="KW-1133">Transmembrane helix</keyword>
<gene>
    <name evidence="2" type="ORF">LMG23994_01639</name>
</gene>
<keyword evidence="1" id="KW-0472">Membrane</keyword>
<accession>A0ABN7YB01</accession>
<sequence length="70" mass="7610">MRQAVEALFPSLPSTIDRASEDGANFAGVAKMLRFLLDGELAISLLLCEIVVILVVLWIADRANGRGREP</sequence>
<dbReference type="EMBL" id="CAJZAF010000007">
    <property type="protein sequence ID" value="CAG9169739.1"/>
    <property type="molecule type" value="Genomic_DNA"/>
</dbReference>
<name>A0ABN7YB01_9BURK</name>
<evidence type="ECO:0000313" key="3">
    <source>
        <dbReference type="Proteomes" id="UP000701702"/>
    </source>
</evidence>